<dbReference type="KEGG" id="char:122130309"/>
<keyword evidence="2 4" id="KW-0863">Zinc-finger</keyword>
<dbReference type="InterPro" id="IPR000315">
    <property type="entry name" value="Znf_B-box"/>
</dbReference>
<dbReference type="RefSeq" id="XP_042560943.1">
    <property type="nucleotide sequence ID" value="XM_042705009.1"/>
</dbReference>
<evidence type="ECO:0000259" key="8">
    <source>
        <dbReference type="PROSITE" id="PS50188"/>
    </source>
</evidence>
<accession>A0A8M1KF71</accession>
<dbReference type="GO" id="GO:0005737">
    <property type="term" value="C:cytoplasm"/>
    <property type="evidence" value="ECO:0007669"/>
    <property type="project" value="UniProtKB-ARBA"/>
</dbReference>
<gene>
    <name evidence="10" type="primary">LOC122130309</name>
</gene>
<evidence type="ECO:0000259" key="6">
    <source>
        <dbReference type="PROSITE" id="PS50089"/>
    </source>
</evidence>
<dbReference type="InterPro" id="IPR058030">
    <property type="entry name" value="TRIM8/14/16/25/29/45/65_CC"/>
</dbReference>
<dbReference type="GO" id="GO:0008270">
    <property type="term" value="F:zinc ion binding"/>
    <property type="evidence" value="ECO:0007669"/>
    <property type="project" value="UniProtKB-KW"/>
</dbReference>
<dbReference type="SMART" id="SM00336">
    <property type="entry name" value="BBOX"/>
    <property type="match status" value="1"/>
</dbReference>
<organism evidence="9 10">
    <name type="scientific">Clupea harengus</name>
    <name type="common">Atlantic herring</name>
    <dbReference type="NCBI Taxonomy" id="7950"/>
    <lineage>
        <taxon>Eukaryota</taxon>
        <taxon>Metazoa</taxon>
        <taxon>Chordata</taxon>
        <taxon>Craniata</taxon>
        <taxon>Vertebrata</taxon>
        <taxon>Euteleostomi</taxon>
        <taxon>Actinopterygii</taxon>
        <taxon>Neopterygii</taxon>
        <taxon>Teleostei</taxon>
        <taxon>Clupei</taxon>
        <taxon>Clupeiformes</taxon>
        <taxon>Clupeoidei</taxon>
        <taxon>Clupeidae</taxon>
        <taxon>Clupea</taxon>
    </lineage>
</organism>
<evidence type="ECO:0000259" key="7">
    <source>
        <dbReference type="PROSITE" id="PS50119"/>
    </source>
</evidence>
<dbReference type="GeneID" id="122130309"/>
<dbReference type="Pfam" id="PF15227">
    <property type="entry name" value="zf-C3HC4_4"/>
    <property type="match status" value="1"/>
</dbReference>
<dbReference type="SMART" id="SM00589">
    <property type="entry name" value="PRY"/>
    <property type="match status" value="1"/>
</dbReference>
<evidence type="ECO:0000313" key="10">
    <source>
        <dbReference type="RefSeq" id="XP_042560943.1"/>
    </source>
</evidence>
<dbReference type="CDD" id="cd19769">
    <property type="entry name" value="Bbox2_TRIM16-like"/>
    <property type="match status" value="1"/>
</dbReference>
<dbReference type="PROSITE" id="PS50119">
    <property type="entry name" value="ZF_BBOX"/>
    <property type="match status" value="1"/>
</dbReference>
<dbReference type="PROSITE" id="PS50188">
    <property type="entry name" value="B302_SPRY"/>
    <property type="match status" value="1"/>
</dbReference>
<name>A0A8M1KF71_CLUHA</name>
<dbReference type="InterPro" id="IPR001841">
    <property type="entry name" value="Znf_RING"/>
</dbReference>
<feature type="coiled-coil region" evidence="5">
    <location>
        <begin position="231"/>
        <end position="305"/>
    </location>
</feature>
<keyword evidence="3" id="KW-0862">Zinc</keyword>
<dbReference type="Proteomes" id="UP000515152">
    <property type="component" value="Unplaced"/>
</dbReference>
<dbReference type="Pfam" id="PF00643">
    <property type="entry name" value="zf-B_box"/>
    <property type="match status" value="1"/>
</dbReference>
<dbReference type="SMART" id="SM00449">
    <property type="entry name" value="SPRY"/>
    <property type="match status" value="1"/>
</dbReference>
<dbReference type="CDD" id="cd19802">
    <property type="entry name" value="Bbox1_TRIM8-like"/>
    <property type="match status" value="1"/>
</dbReference>
<evidence type="ECO:0000256" key="1">
    <source>
        <dbReference type="ARBA" id="ARBA00022723"/>
    </source>
</evidence>
<dbReference type="Pfam" id="PF13765">
    <property type="entry name" value="PRY"/>
    <property type="match status" value="1"/>
</dbReference>
<keyword evidence="5" id="KW-0175">Coiled coil</keyword>
<evidence type="ECO:0000256" key="2">
    <source>
        <dbReference type="ARBA" id="ARBA00022771"/>
    </source>
</evidence>
<dbReference type="PROSITE" id="PS50089">
    <property type="entry name" value="ZF_RING_2"/>
    <property type="match status" value="1"/>
</dbReference>
<dbReference type="InterPro" id="IPR001870">
    <property type="entry name" value="B30.2/SPRY"/>
</dbReference>
<dbReference type="AlphaFoldDB" id="A0A8M1KF71"/>
<evidence type="ECO:0000256" key="4">
    <source>
        <dbReference type="PROSITE-ProRule" id="PRU00024"/>
    </source>
</evidence>
<dbReference type="InterPro" id="IPR006574">
    <property type="entry name" value="PRY"/>
</dbReference>
<dbReference type="PROSITE" id="PS00518">
    <property type="entry name" value="ZF_RING_1"/>
    <property type="match status" value="1"/>
</dbReference>
<dbReference type="InterPro" id="IPR051051">
    <property type="entry name" value="E3_ubiq-ligase_TRIM/RNF"/>
</dbReference>
<dbReference type="PANTHER" id="PTHR25465:SF5">
    <property type="entry name" value="E3 UBIQUITIN_ISG15 LIGASE TRIM25-RELATED"/>
    <property type="match status" value="1"/>
</dbReference>
<dbReference type="InterPro" id="IPR017907">
    <property type="entry name" value="Znf_RING_CS"/>
</dbReference>
<feature type="domain" description="RING-type" evidence="6">
    <location>
        <begin position="15"/>
        <end position="58"/>
    </location>
</feature>
<dbReference type="Pfam" id="PF25600">
    <property type="entry name" value="TRIM_CC"/>
    <property type="match status" value="1"/>
</dbReference>
<feature type="domain" description="B box-type" evidence="7">
    <location>
        <begin position="162"/>
        <end position="202"/>
    </location>
</feature>
<reference evidence="10" key="1">
    <citation type="submission" date="2025-08" db="UniProtKB">
        <authorList>
            <consortium name="RefSeq"/>
        </authorList>
    </citation>
    <scope>IDENTIFICATION</scope>
</reference>
<dbReference type="SMART" id="SM00184">
    <property type="entry name" value="RING"/>
    <property type="match status" value="1"/>
</dbReference>
<proteinExistence type="predicted"/>
<keyword evidence="9" id="KW-1185">Reference proteome</keyword>
<dbReference type="PANTHER" id="PTHR25465">
    <property type="entry name" value="B-BOX DOMAIN CONTAINING"/>
    <property type="match status" value="1"/>
</dbReference>
<dbReference type="OrthoDB" id="6270329at2759"/>
<feature type="domain" description="B30.2/SPRY" evidence="8">
    <location>
        <begin position="374"/>
        <end position="565"/>
    </location>
</feature>
<evidence type="ECO:0000256" key="5">
    <source>
        <dbReference type="SAM" id="Coils"/>
    </source>
</evidence>
<protein>
    <submittedName>
        <fullName evidence="10">E3 ubiquitin/ISG15 ligase TRIM25-like</fullName>
    </submittedName>
</protein>
<dbReference type="InterPro" id="IPR003877">
    <property type="entry name" value="SPRY_dom"/>
</dbReference>
<dbReference type="CDD" id="cd16040">
    <property type="entry name" value="SPRY_PRY_SNTX"/>
    <property type="match status" value="1"/>
</dbReference>
<evidence type="ECO:0000256" key="3">
    <source>
        <dbReference type="ARBA" id="ARBA00022833"/>
    </source>
</evidence>
<keyword evidence="1" id="KW-0479">Metal-binding</keyword>
<evidence type="ECO:0000313" key="9">
    <source>
        <dbReference type="Proteomes" id="UP000515152"/>
    </source>
</evidence>
<sequence length="565" mass="63459">MAQTHGVLNNEEFCCPICLDLLKDPVAIPCGHSYCMGCIRGYWASDGDLETVSCPQCRQSFTPRPILKRNTLPAEMVEELKKMHLQAASPATAATTTSTATAAALCLGTSEDVPCDLCTRSKRRAVKSCLMCLASYCKLHLQAHYECPALKKHKLVEAAAQLQDKICPHHDKLLEIYCRSDQKCVCILCVMEEHKGHDTVSAAAETTRKQRELGMVRRKFKLTIHAREKELLDLRQAVDTLKESAQSATETSGRIFMELMSSIERRHTEVRELIEAQERAAAALLARLEEDLAELRKQDAQLEFLLHTDDHIHFLQCSQSLSAPSGVTDPASIHTDPLLDFGKMNSAVYALRKRLEDVLKVEWPKITRAASTVKIVQSPEPKIRPEFLYYSSPFKLDPRTAHKDLSLSQDNEVVTVRSREHSCPDNLERFDYWCQVLAGEGLSGRCYWEVEWSGMGVNMAVAYGDMSRKGEGGDSHFGHNDRSWSLFCSRKGFSFWHNNVVTKIPGPCSFKIGVYLDHRAGTLSFYSVSDTMSLLHRVKATFTQALYPGYEFACYGASVKLCQME</sequence>
<dbReference type="Pfam" id="PF00622">
    <property type="entry name" value="SPRY"/>
    <property type="match status" value="1"/>
</dbReference>